<dbReference type="Proteomes" id="UP000234681">
    <property type="component" value="Chromosome 10"/>
</dbReference>
<gene>
    <name evidence="1" type="ORF">rCG_33162</name>
</gene>
<evidence type="ECO:0000313" key="1">
    <source>
        <dbReference type="EMBL" id="EDM05710.1"/>
    </source>
</evidence>
<dbReference type="EMBL" id="CH473948">
    <property type="protein sequence ID" value="EDM05710.1"/>
    <property type="molecule type" value="Genomic_DNA"/>
</dbReference>
<accession>A6HI55</accession>
<reference evidence="1 2" key="1">
    <citation type="submission" date="2005-07" db="EMBL/GenBank/DDBJ databases">
        <authorList>
            <person name="Mural R.J."/>
            <person name="Li P.W."/>
            <person name="Adams M.D."/>
            <person name="Amanatides P.G."/>
            <person name="Baden-Tillson H."/>
            <person name="Barnstead M."/>
            <person name="Chin S.H."/>
            <person name="Dew I."/>
            <person name="Evans C.A."/>
            <person name="Ferriera S."/>
            <person name="Flanigan M."/>
            <person name="Fosler C."/>
            <person name="Glodek A."/>
            <person name="Gu Z."/>
            <person name="Holt R.A."/>
            <person name="Jennings D."/>
            <person name="Kraft C.L."/>
            <person name="Lu F."/>
            <person name="Nguyen T."/>
            <person name="Nusskern D.R."/>
            <person name="Pfannkoch C.M."/>
            <person name="Sitter C."/>
            <person name="Sutton G.G."/>
            <person name="Venter J.C."/>
            <person name="Wang Z."/>
            <person name="Woodage T."/>
            <person name="Zheng X.H."/>
            <person name="Zhong F."/>
        </authorList>
    </citation>
    <scope>NUCLEOTIDE SEQUENCE [LARGE SCALE GENOMIC DNA]</scope>
    <source>
        <strain>BN</strain>
        <strain evidence="2">Sprague-Dawley</strain>
    </source>
</reference>
<feature type="non-terminal residue" evidence="1">
    <location>
        <position position="10"/>
    </location>
</feature>
<organism evidence="1 2">
    <name type="scientific">Rattus norvegicus</name>
    <name type="common">Rat</name>
    <dbReference type="NCBI Taxonomy" id="10116"/>
    <lineage>
        <taxon>Eukaryota</taxon>
        <taxon>Metazoa</taxon>
        <taxon>Chordata</taxon>
        <taxon>Craniata</taxon>
        <taxon>Vertebrata</taxon>
        <taxon>Euteleostomi</taxon>
        <taxon>Mammalia</taxon>
        <taxon>Eutheria</taxon>
        <taxon>Euarchontoglires</taxon>
        <taxon>Glires</taxon>
        <taxon>Rodentia</taxon>
        <taxon>Myomorpha</taxon>
        <taxon>Muroidea</taxon>
        <taxon>Muridae</taxon>
        <taxon>Murinae</taxon>
        <taxon>Rattus</taxon>
    </lineage>
</organism>
<name>A6HI55_RAT</name>
<sequence>MQINKNKSIN</sequence>
<protein>
    <submittedName>
        <fullName evidence="1">RCG33162</fullName>
    </submittedName>
</protein>
<evidence type="ECO:0000313" key="2">
    <source>
        <dbReference type="Proteomes" id="UP000234681"/>
    </source>
</evidence>
<proteinExistence type="predicted"/>